<organism evidence="11 12">
    <name type="scientific">Eleusine coracana subsp. coracana</name>
    <dbReference type="NCBI Taxonomy" id="191504"/>
    <lineage>
        <taxon>Eukaryota</taxon>
        <taxon>Viridiplantae</taxon>
        <taxon>Streptophyta</taxon>
        <taxon>Embryophyta</taxon>
        <taxon>Tracheophyta</taxon>
        <taxon>Spermatophyta</taxon>
        <taxon>Magnoliopsida</taxon>
        <taxon>Liliopsida</taxon>
        <taxon>Poales</taxon>
        <taxon>Poaceae</taxon>
        <taxon>PACMAD clade</taxon>
        <taxon>Chloridoideae</taxon>
        <taxon>Cynodonteae</taxon>
        <taxon>Eleusininae</taxon>
        <taxon>Eleusine</taxon>
    </lineage>
</organism>
<keyword evidence="4" id="KW-0812">Transmembrane</keyword>
<keyword evidence="3" id="KW-0808">Transferase</keyword>
<keyword evidence="6" id="KW-1133">Transmembrane helix</keyword>
<evidence type="ECO:0000256" key="3">
    <source>
        <dbReference type="ARBA" id="ARBA00022679"/>
    </source>
</evidence>
<dbReference type="PANTHER" id="PTHR32285">
    <property type="entry name" value="PROTEIN TRICHOME BIREFRINGENCE-LIKE 9-RELATED"/>
    <property type="match status" value="1"/>
</dbReference>
<comment type="similarity">
    <text evidence="2">Belongs to the PC-esterase family. TBL subfamily.</text>
</comment>
<proteinExistence type="inferred from homology"/>
<evidence type="ECO:0000256" key="4">
    <source>
        <dbReference type="ARBA" id="ARBA00022692"/>
    </source>
</evidence>
<name>A0AAV5E6G6_ELECO</name>
<comment type="caution">
    <text evidence="11">The sequence shown here is derived from an EMBL/GenBank/DDBJ whole genome shotgun (WGS) entry which is preliminary data.</text>
</comment>
<evidence type="ECO:0000313" key="11">
    <source>
        <dbReference type="EMBL" id="GJN18202.1"/>
    </source>
</evidence>
<protein>
    <recommendedName>
        <fullName evidence="13">Trichome birefringence-like N-terminal domain-containing protein</fullName>
    </recommendedName>
</protein>
<evidence type="ECO:0000256" key="7">
    <source>
        <dbReference type="ARBA" id="ARBA00023034"/>
    </source>
</evidence>
<dbReference type="InterPro" id="IPR025846">
    <property type="entry name" value="TBL_N"/>
</dbReference>
<evidence type="ECO:0000259" key="10">
    <source>
        <dbReference type="Pfam" id="PF14416"/>
    </source>
</evidence>
<dbReference type="InterPro" id="IPR026057">
    <property type="entry name" value="TBL_C"/>
</dbReference>
<evidence type="ECO:0000256" key="2">
    <source>
        <dbReference type="ARBA" id="ARBA00007727"/>
    </source>
</evidence>
<evidence type="ECO:0000256" key="1">
    <source>
        <dbReference type="ARBA" id="ARBA00004323"/>
    </source>
</evidence>
<evidence type="ECO:0000259" key="9">
    <source>
        <dbReference type="Pfam" id="PF13839"/>
    </source>
</evidence>
<feature type="domain" description="Trichome birefringence-like C-terminal" evidence="9">
    <location>
        <begin position="129"/>
        <end position="410"/>
    </location>
</feature>
<gene>
    <name evidence="11" type="primary">gb05341</name>
    <name evidence="11" type="ORF">PR202_gb05341</name>
</gene>
<evidence type="ECO:0008006" key="13">
    <source>
        <dbReference type="Google" id="ProtNLM"/>
    </source>
</evidence>
<dbReference type="Proteomes" id="UP001054889">
    <property type="component" value="Unassembled WGS sequence"/>
</dbReference>
<sequence>MVPGIKLPVAPAAAIFLSALIVLSCFTKQLAPYLSYVDYTSAFNFSPNFTSAFNFSPNFTSPFNLSPAWTTLSSPKCNIFRGDWVWDPDLPQYTNATCSYIYGNQNCLLFGRPDLDYLKWRWQPDECDLPRFDPYKFLQVVTNKTLAFVGDSLTRNHYQSLLCLLSKAEKPKDIVGNQYELNKVIYYESYNFTIHIFWTPFLVRVEKDTDTKQNRLYLDEPDDKWLSKVHLFDYVLISGANWFSTPAYLYERGQLVGSMYIPLNFTSNLNNYYHHRMAFRTSLRALNDVNFRGKVIMRTLSPFSHWEGGEWDSGGDCKRTRPYGRNETAPVKEMEREFYKGQLEEFRVAEKVAKARGAEMVLMDMTPAMRLRPDGHPSQYGHWPHEKRGKDCVHWCLPGPIDAWNDMLLYMLSN</sequence>
<keyword evidence="8" id="KW-0472">Membrane</keyword>
<evidence type="ECO:0000313" key="12">
    <source>
        <dbReference type="Proteomes" id="UP001054889"/>
    </source>
</evidence>
<dbReference type="Pfam" id="PF13839">
    <property type="entry name" value="PC-Esterase"/>
    <property type="match status" value="1"/>
</dbReference>
<evidence type="ECO:0000256" key="8">
    <source>
        <dbReference type="ARBA" id="ARBA00023136"/>
    </source>
</evidence>
<comment type="subcellular location">
    <subcellularLocation>
        <location evidence="1">Golgi apparatus membrane</location>
        <topology evidence="1">Single-pass type II membrane protein</topology>
    </subcellularLocation>
</comment>
<evidence type="ECO:0000256" key="5">
    <source>
        <dbReference type="ARBA" id="ARBA00022968"/>
    </source>
</evidence>
<dbReference type="PANTHER" id="PTHR32285:SF148">
    <property type="entry name" value="OS01G0653100 PROTEIN"/>
    <property type="match status" value="1"/>
</dbReference>
<keyword evidence="12" id="KW-1185">Reference proteome</keyword>
<feature type="domain" description="Trichome birefringence-like N-terminal" evidence="10">
    <location>
        <begin position="76"/>
        <end position="128"/>
    </location>
</feature>
<keyword evidence="7" id="KW-0333">Golgi apparatus</keyword>
<dbReference type="Pfam" id="PF14416">
    <property type="entry name" value="PMR5N"/>
    <property type="match status" value="1"/>
</dbReference>
<dbReference type="InterPro" id="IPR029962">
    <property type="entry name" value="TBL"/>
</dbReference>
<keyword evidence="5" id="KW-0735">Signal-anchor</keyword>
<dbReference type="AlphaFoldDB" id="A0AAV5E6G6"/>
<accession>A0AAV5E6G6</accession>
<dbReference type="EMBL" id="BQKI01000073">
    <property type="protein sequence ID" value="GJN18202.1"/>
    <property type="molecule type" value="Genomic_DNA"/>
</dbReference>
<dbReference type="GO" id="GO:0000139">
    <property type="term" value="C:Golgi membrane"/>
    <property type="evidence" value="ECO:0007669"/>
    <property type="project" value="UniProtKB-SubCell"/>
</dbReference>
<evidence type="ECO:0000256" key="6">
    <source>
        <dbReference type="ARBA" id="ARBA00022989"/>
    </source>
</evidence>
<dbReference type="GO" id="GO:1990538">
    <property type="term" value="F:xylan O-acetyltransferase activity"/>
    <property type="evidence" value="ECO:0007669"/>
    <property type="project" value="UniProtKB-ARBA"/>
</dbReference>
<dbReference type="PROSITE" id="PS51257">
    <property type="entry name" value="PROKAR_LIPOPROTEIN"/>
    <property type="match status" value="1"/>
</dbReference>
<reference evidence="11" key="2">
    <citation type="submission" date="2021-12" db="EMBL/GenBank/DDBJ databases">
        <title>Resequencing data analysis of finger millet.</title>
        <authorList>
            <person name="Hatakeyama M."/>
            <person name="Aluri S."/>
            <person name="Balachadran M.T."/>
            <person name="Sivarajan S.R."/>
            <person name="Poveda L."/>
            <person name="Shimizu-Inatsugi R."/>
            <person name="Schlapbach R."/>
            <person name="Sreeman S.M."/>
            <person name="Shimizu K.K."/>
        </authorList>
    </citation>
    <scope>NUCLEOTIDE SEQUENCE</scope>
</reference>
<reference evidence="11" key="1">
    <citation type="journal article" date="2018" name="DNA Res.">
        <title>Multiple hybrid de novo genome assembly of finger millet, an orphan allotetraploid crop.</title>
        <authorList>
            <person name="Hatakeyama M."/>
            <person name="Aluri S."/>
            <person name="Balachadran M.T."/>
            <person name="Sivarajan S.R."/>
            <person name="Patrignani A."/>
            <person name="Gruter S."/>
            <person name="Poveda L."/>
            <person name="Shimizu-Inatsugi R."/>
            <person name="Baeten J."/>
            <person name="Francoijs K.J."/>
            <person name="Nataraja K.N."/>
            <person name="Reddy Y.A.N."/>
            <person name="Phadnis S."/>
            <person name="Ravikumar R.L."/>
            <person name="Schlapbach R."/>
            <person name="Sreeman S.M."/>
            <person name="Shimizu K.K."/>
        </authorList>
    </citation>
    <scope>NUCLEOTIDE SEQUENCE</scope>
</reference>